<accession>A0ABV5SL20</accession>
<sequence length="90" mass="9847">MMVLFGGSGSGRHQIIEDAGQAHAQGRRVFVARLSASTDKASHGRSLPEIADLVEAIEAYGWRLDQMATSVMSNGLGYYDNITCLFRRTE</sequence>
<name>A0ABV5SL20_9ACTN</name>
<keyword evidence="2" id="KW-1185">Reference proteome</keyword>
<dbReference type="EMBL" id="JBHMBW010000104">
    <property type="protein sequence ID" value="MFB9631121.1"/>
    <property type="molecule type" value="Genomic_DNA"/>
</dbReference>
<evidence type="ECO:0000313" key="2">
    <source>
        <dbReference type="Proteomes" id="UP001589532"/>
    </source>
</evidence>
<reference evidence="1 2" key="1">
    <citation type="submission" date="2024-09" db="EMBL/GenBank/DDBJ databases">
        <authorList>
            <person name="Sun Q."/>
            <person name="Mori K."/>
        </authorList>
    </citation>
    <scope>NUCLEOTIDE SEQUENCE [LARGE SCALE GENOMIC DNA]</scope>
    <source>
        <strain evidence="1 2">JCM 3143</strain>
    </source>
</reference>
<proteinExistence type="predicted"/>
<organism evidence="1 2">
    <name type="scientific">Nonomuraea helvata</name>
    <dbReference type="NCBI Taxonomy" id="37484"/>
    <lineage>
        <taxon>Bacteria</taxon>
        <taxon>Bacillati</taxon>
        <taxon>Actinomycetota</taxon>
        <taxon>Actinomycetes</taxon>
        <taxon>Streptosporangiales</taxon>
        <taxon>Streptosporangiaceae</taxon>
        <taxon>Nonomuraea</taxon>
    </lineage>
</organism>
<dbReference type="Proteomes" id="UP001589532">
    <property type="component" value="Unassembled WGS sequence"/>
</dbReference>
<protein>
    <submittedName>
        <fullName evidence="1">Uncharacterized protein</fullName>
    </submittedName>
</protein>
<dbReference type="RefSeq" id="WP_344999512.1">
    <property type="nucleotide sequence ID" value="NZ_BAAAXV010000009.1"/>
</dbReference>
<gene>
    <name evidence="1" type="ORF">ACFFSA_49355</name>
</gene>
<comment type="caution">
    <text evidence="1">The sequence shown here is derived from an EMBL/GenBank/DDBJ whole genome shotgun (WGS) entry which is preliminary data.</text>
</comment>
<evidence type="ECO:0000313" key="1">
    <source>
        <dbReference type="EMBL" id="MFB9631121.1"/>
    </source>
</evidence>